<comment type="caution">
    <text evidence="2">The sequence shown here is derived from an EMBL/GenBank/DDBJ whole genome shotgun (WGS) entry which is preliminary data.</text>
</comment>
<evidence type="ECO:0000313" key="2">
    <source>
        <dbReference type="EMBL" id="RDW69960.1"/>
    </source>
</evidence>
<evidence type="ECO:0000313" key="3">
    <source>
        <dbReference type="Proteomes" id="UP000256328"/>
    </source>
</evidence>
<name>A0A3D8R7P2_9HELO</name>
<sequence>MEDYYLYDGSDDELTPLLPKAGQNPRRRTCKAPSPVAKGAKNICTRMTSALTNTRAWKALHKYPLAIRGRGSSVASQPVRKSDAREASQVAQASRAAAEMAAEMKTKAVEADARHLRHASEWADVTTVWMSGSDVQSLSQGQMKLILDFAERFGDDFAIRRACRREAMGEEVSVEDCAAEQKVLATLVALKAQLRSRMADLSAMP</sequence>
<proteinExistence type="predicted"/>
<dbReference type="AlphaFoldDB" id="A0A3D8R7P2"/>
<evidence type="ECO:0000256" key="1">
    <source>
        <dbReference type="SAM" id="MobiDB-lite"/>
    </source>
</evidence>
<accession>A0A3D8R7P2</accession>
<organism evidence="2 3">
    <name type="scientific">Coleophoma crateriformis</name>
    <dbReference type="NCBI Taxonomy" id="565419"/>
    <lineage>
        <taxon>Eukaryota</taxon>
        <taxon>Fungi</taxon>
        <taxon>Dikarya</taxon>
        <taxon>Ascomycota</taxon>
        <taxon>Pezizomycotina</taxon>
        <taxon>Leotiomycetes</taxon>
        <taxon>Helotiales</taxon>
        <taxon>Dermateaceae</taxon>
        <taxon>Coleophoma</taxon>
    </lineage>
</organism>
<reference evidence="2 3" key="1">
    <citation type="journal article" date="2018" name="IMA Fungus">
        <title>IMA Genome-F 9: Draft genome sequence of Annulohypoxylon stygium, Aspergillus mulundensis, Berkeleyomyces basicola (syn. Thielaviopsis basicola), Ceratocystis smalleyi, two Cercospora beticola strains, Coleophoma cylindrospora, Fusarium fracticaudum, Phialophora cf. hyalina, and Morchella septimelata.</title>
        <authorList>
            <person name="Wingfield B.D."/>
            <person name="Bills G.F."/>
            <person name="Dong Y."/>
            <person name="Huang W."/>
            <person name="Nel W.J."/>
            <person name="Swalarsk-Parry B.S."/>
            <person name="Vaghefi N."/>
            <person name="Wilken P.M."/>
            <person name="An Z."/>
            <person name="de Beer Z.W."/>
            <person name="De Vos L."/>
            <person name="Chen L."/>
            <person name="Duong T.A."/>
            <person name="Gao Y."/>
            <person name="Hammerbacher A."/>
            <person name="Kikkert J.R."/>
            <person name="Li Y."/>
            <person name="Li H."/>
            <person name="Li K."/>
            <person name="Li Q."/>
            <person name="Liu X."/>
            <person name="Ma X."/>
            <person name="Naidoo K."/>
            <person name="Pethybridge S.J."/>
            <person name="Sun J."/>
            <person name="Steenkamp E.T."/>
            <person name="van der Nest M.A."/>
            <person name="van Wyk S."/>
            <person name="Wingfield M.J."/>
            <person name="Xiong C."/>
            <person name="Yue Q."/>
            <person name="Zhang X."/>
        </authorList>
    </citation>
    <scope>NUCLEOTIDE SEQUENCE [LARGE SCALE GENOMIC DNA]</scope>
    <source>
        <strain evidence="2 3">BP5796</strain>
    </source>
</reference>
<dbReference type="Proteomes" id="UP000256328">
    <property type="component" value="Unassembled WGS sequence"/>
</dbReference>
<feature type="region of interest" description="Disordered" evidence="1">
    <location>
        <begin position="15"/>
        <end position="34"/>
    </location>
</feature>
<protein>
    <submittedName>
        <fullName evidence="2">Uncharacterized protein</fullName>
    </submittedName>
</protein>
<dbReference type="EMBL" id="PDLN01000012">
    <property type="protein sequence ID" value="RDW69960.1"/>
    <property type="molecule type" value="Genomic_DNA"/>
</dbReference>
<keyword evidence="3" id="KW-1185">Reference proteome</keyword>
<dbReference type="OrthoDB" id="10338887at2759"/>
<gene>
    <name evidence="2" type="ORF">BP5796_08357</name>
</gene>